<dbReference type="Proteomes" id="UP000235388">
    <property type="component" value="Unassembled WGS sequence"/>
</dbReference>
<organism evidence="1 2">
    <name type="scientific">Puccinia coronata f. sp. avenae</name>
    <dbReference type="NCBI Taxonomy" id="200324"/>
    <lineage>
        <taxon>Eukaryota</taxon>
        <taxon>Fungi</taxon>
        <taxon>Dikarya</taxon>
        <taxon>Basidiomycota</taxon>
        <taxon>Pucciniomycotina</taxon>
        <taxon>Pucciniomycetes</taxon>
        <taxon>Pucciniales</taxon>
        <taxon>Pucciniaceae</taxon>
        <taxon>Puccinia</taxon>
    </lineage>
</organism>
<comment type="caution">
    <text evidence="1">The sequence shown here is derived from an EMBL/GenBank/DDBJ whole genome shotgun (WGS) entry which is preliminary data.</text>
</comment>
<name>A0A2N5SEG3_9BASI</name>
<dbReference type="AlphaFoldDB" id="A0A2N5SEG3"/>
<reference evidence="1 2" key="1">
    <citation type="submission" date="2017-11" db="EMBL/GenBank/DDBJ databases">
        <title>De novo assembly and phasing of dikaryotic genomes from two isolates of Puccinia coronata f. sp. avenae, the causal agent of oat crown rust.</title>
        <authorList>
            <person name="Miller M.E."/>
            <person name="Zhang Y."/>
            <person name="Omidvar V."/>
            <person name="Sperschneider J."/>
            <person name="Schwessinger B."/>
            <person name="Raley C."/>
            <person name="Palmer J.M."/>
            <person name="Garnica D."/>
            <person name="Upadhyaya N."/>
            <person name="Rathjen J."/>
            <person name="Taylor J.M."/>
            <person name="Park R.F."/>
            <person name="Dodds P.N."/>
            <person name="Hirsch C.D."/>
            <person name="Kianian S.F."/>
            <person name="Figueroa M."/>
        </authorList>
    </citation>
    <scope>NUCLEOTIDE SEQUENCE [LARGE SCALE GENOMIC DNA]</scope>
    <source>
        <strain evidence="1">12NC29</strain>
    </source>
</reference>
<evidence type="ECO:0000313" key="1">
    <source>
        <dbReference type="EMBL" id="PLW11604.1"/>
    </source>
</evidence>
<evidence type="ECO:0000313" key="2">
    <source>
        <dbReference type="Proteomes" id="UP000235388"/>
    </source>
</evidence>
<protein>
    <submittedName>
        <fullName evidence="1">Uncharacterized protein</fullName>
    </submittedName>
</protein>
<accession>A0A2N5SEG3</accession>
<gene>
    <name evidence="1" type="ORF">PCANC_20432</name>
</gene>
<dbReference type="EMBL" id="PGCJ01001013">
    <property type="protein sequence ID" value="PLW11604.1"/>
    <property type="molecule type" value="Genomic_DNA"/>
</dbReference>
<keyword evidence="2" id="KW-1185">Reference proteome</keyword>
<sequence>MSSHMVSQMYCRVGGLKCAQTRPNTHQVTGRKRVYPAWLHPDGMGTGAGTVSQVAPLVHFTQSCDQAGTAASLGHALSWEIVPLCTEVQGEITPVNNILAIV</sequence>
<proteinExistence type="predicted"/>